<reference evidence="2 3" key="1">
    <citation type="submission" date="2019-04" db="EMBL/GenBank/DDBJ databases">
        <title>Herbidospora sp. NEAU-GS14.nov., a novel actinomycete isolated from soil.</title>
        <authorList>
            <person name="Han L."/>
        </authorList>
    </citation>
    <scope>NUCLEOTIDE SEQUENCE [LARGE SCALE GENOMIC DNA]</scope>
    <source>
        <strain evidence="2 3">NEAU-GS14</strain>
    </source>
</reference>
<sequence length="145" mass="15771">MVSVSSIQDALRALTAQVSLLNQQVGGRLDLRPVDRDCLYLISRHAPMTPSALAKVTGLHPATTTGVLDRLEKGGWIARERDPHDRRAVLIRPLPDRVPEIVSLYAGMTRALDDICAGYSPEERALLLGFITQVTDAATTAKDSL</sequence>
<dbReference type="PANTHER" id="PTHR33164:SF106">
    <property type="entry name" value="TRANSCRIPTIONAL REGULATORY PROTEIN"/>
    <property type="match status" value="1"/>
</dbReference>
<dbReference type="Pfam" id="PF01047">
    <property type="entry name" value="MarR"/>
    <property type="match status" value="1"/>
</dbReference>
<proteinExistence type="predicted"/>
<dbReference type="PRINTS" id="PR00598">
    <property type="entry name" value="HTHMARR"/>
</dbReference>
<feature type="domain" description="HTH marR-type" evidence="1">
    <location>
        <begin position="1"/>
        <end position="136"/>
    </location>
</feature>
<keyword evidence="3" id="KW-1185">Reference proteome</keyword>
<name>A0A4U3MNX8_9ACTN</name>
<dbReference type="Proteomes" id="UP000308705">
    <property type="component" value="Unassembled WGS sequence"/>
</dbReference>
<dbReference type="AlphaFoldDB" id="A0A4U3MNX8"/>
<accession>A0A4U3MNX8</accession>
<dbReference type="SMART" id="SM00347">
    <property type="entry name" value="HTH_MARR"/>
    <property type="match status" value="1"/>
</dbReference>
<dbReference type="InterPro" id="IPR036390">
    <property type="entry name" value="WH_DNA-bd_sf"/>
</dbReference>
<evidence type="ECO:0000313" key="3">
    <source>
        <dbReference type="Proteomes" id="UP000308705"/>
    </source>
</evidence>
<dbReference type="SUPFAM" id="SSF46785">
    <property type="entry name" value="Winged helix' DNA-binding domain"/>
    <property type="match status" value="1"/>
</dbReference>
<dbReference type="InterPro" id="IPR036388">
    <property type="entry name" value="WH-like_DNA-bd_sf"/>
</dbReference>
<dbReference type="PANTHER" id="PTHR33164">
    <property type="entry name" value="TRANSCRIPTIONAL REGULATOR, MARR FAMILY"/>
    <property type="match status" value="1"/>
</dbReference>
<dbReference type="PROSITE" id="PS50995">
    <property type="entry name" value="HTH_MARR_2"/>
    <property type="match status" value="1"/>
</dbReference>
<gene>
    <name evidence="2" type="ORF">FDA94_00240</name>
</gene>
<dbReference type="GO" id="GO:0006950">
    <property type="term" value="P:response to stress"/>
    <property type="evidence" value="ECO:0007669"/>
    <property type="project" value="TreeGrafter"/>
</dbReference>
<organism evidence="2 3">
    <name type="scientific">Herbidospora galbida</name>
    <dbReference type="NCBI Taxonomy" id="2575442"/>
    <lineage>
        <taxon>Bacteria</taxon>
        <taxon>Bacillati</taxon>
        <taxon>Actinomycetota</taxon>
        <taxon>Actinomycetes</taxon>
        <taxon>Streptosporangiales</taxon>
        <taxon>Streptosporangiaceae</taxon>
        <taxon>Herbidospora</taxon>
    </lineage>
</organism>
<evidence type="ECO:0000259" key="1">
    <source>
        <dbReference type="PROSITE" id="PS50995"/>
    </source>
</evidence>
<dbReference type="OrthoDB" id="3173926at2"/>
<dbReference type="Gene3D" id="1.10.10.10">
    <property type="entry name" value="Winged helix-like DNA-binding domain superfamily/Winged helix DNA-binding domain"/>
    <property type="match status" value="1"/>
</dbReference>
<dbReference type="EMBL" id="SZQA01000001">
    <property type="protein sequence ID" value="TKK91281.1"/>
    <property type="molecule type" value="Genomic_DNA"/>
</dbReference>
<dbReference type="InterPro" id="IPR000835">
    <property type="entry name" value="HTH_MarR-typ"/>
</dbReference>
<dbReference type="InterPro" id="IPR039422">
    <property type="entry name" value="MarR/SlyA-like"/>
</dbReference>
<dbReference type="GO" id="GO:0003700">
    <property type="term" value="F:DNA-binding transcription factor activity"/>
    <property type="evidence" value="ECO:0007669"/>
    <property type="project" value="InterPro"/>
</dbReference>
<evidence type="ECO:0000313" key="2">
    <source>
        <dbReference type="EMBL" id="TKK91281.1"/>
    </source>
</evidence>
<protein>
    <submittedName>
        <fullName evidence="2">MarR family transcriptional regulator</fullName>
    </submittedName>
</protein>
<comment type="caution">
    <text evidence="2">The sequence shown here is derived from an EMBL/GenBank/DDBJ whole genome shotgun (WGS) entry which is preliminary data.</text>
</comment>